<dbReference type="Proteomes" id="UP000192391">
    <property type="component" value="Chromosome"/>
</dbReference>
<evidence type="ECO:0008006" key="5">
    <source>
        <dbReference type="Google" id="ProtNLM"/>
    </source>
</evidence>
<reference evidence="4" key="1">
    <citation type="journal article" date="2017" name="Sci. Rep.">
        <title>Determination of the Genome and Primary Transcriptome of Syngas Fermenting Eubacterium limosum ATCC 8486.</title>
        <authorList>
            <person name="Song Y."/>
            <person name="Shin J."/>
            <person name="Jeong Y."/>
            <person name="Jin S."/>
            <person name="Lee J.K."/>
            <person name="Kim D.R."/>
            <person name="Kim S.C."/>
            <person name="Cho S."/>
            <person name="Cho B.K."/>
        </authorList>
    </citation>
    <scope>NUCLEOTIDE SEQUENCE [LARGE SCALE GENOMIC DNA]</scope>
    <source>
        <strain evidence="4">ATCC 8486</strain>
    </source>
</reference>
<dbReference type="Pfam" id="PF09479">
    <property type="entry name" value="Flg_new"/>
    <property type="match status" value="26"/>
</dbReference>
<evidence type="ECO:0000256" key="1">
    <source>
        <dbReference type="ARBA" id="ARBA00004196"/>
    </source>
</evidence>
<dbReference type="EMBL" id="CP019962">
    <property type="protein sequence ID" value="ARD66481.1"/>
    <property type="molecule type" value="Genomic_DNA"/>
</dbReference>
<dbReference type="KEGG" id="elim:B2M23_13455"/>
<name>A0AAC9QVP5_EUBLI</name>
<feature type="transmembrane region" description="Helical" evidence="2">
    <location>
        <begin position="12"/>
        <end position="33"/>
    </location>
</feature>
<gene>
    <name evidence="3" type="ORF">B2M23_13455</name>
</gene>
<dbReference type="InterPro" id="IPR013378">
    <property type="entry name" value="InlB-like_B-rpt"/>
</dbReference>
<evidence type="ECO:0000313" key="3">
    <source>
        <dbReference type="EMBL" id="ARD66481.1"/>
    </source>
</evidence>
<keyword evidence="2" id="KW-1133">Transmembrane helix</keyword>
<dbReference type="GO" id="GO:0030313">
    <property type="term" value="C:cell envelope"/>
    <property type="evidence" value="ECO:0007669"/>
    <property type="project" value="UniProtKB-SubCell"/>
</dbReference>
<dbReference type="SUPFAM" id="SSF51126">
    <property type="entry name" value="Pectin lyase-like"/>
    <property type="match status" value="1"/>
</dbReference>
<proteinExistence type="predicted"/>
<dbReference type="InterPro" id="IPR011050">
    <property type="entry name" value="Pectin_lyase_fold/virulence"/>
</dbReference>
<protein>
    <recommendedName>
        <fullName evidence="5">Internalin-A</fullName>
    </recommendedName>
</protein>
<dbReference type="Gene3D" id="2.60.40.4270">
    <property type="entry name" value="Listeria-Bacteroides repeat domain"/>
    <property type="match status" value="25"/>
</dbReference>
<sequence length="2741" mass="295342">MMKKTNDTKLYKIYISLLMMVVMIFPIFLSTAVQAEIVAPENPIQVITAFNVSDEDLKSRNIALGTKTEQLGLPDSVLVDLEESDEMPERGVEVPLTWTSQPQYDKDTPGEYTFTASAGEEYVLADGLAAPSIKVVVEKEADNQERLLRQAQPLSNAEPYQISSAGSALDQTKYTTLKAAFDAINLNTAAQYTISLSSNDDMTGDGAAELTRANVKIILNGNGHTILQGDNAKHVKSTNNIDLEMINIKLTASDNTYGGIEANGKVSIKDSRWSNMSSGLLSVTASFTNSTFQNITGQMIYRPQSSAFTDCTFKDMSSDNFMFIYSSGSTLFKNCILENVGYLHHDRSSPLTIEDCTFKNTGRIFTWNNCTLILKGTVLLDGTPIEMRNNAILTVEPGSDLTIKNTTTSAIYGGNLSNINFSGANVKFENNGRNIRSRKPTSEEIAQYPNISAVRTSIVEKYYNYLHPLNNKDIAFTGGIDFPSYIPTYDPNKGSGTRYEDRDTREPDYKNVFYGTGAGYIVLDNTSDPHLKYSRVGYEFISWNTKSDGTGHSYTAYDVATIDADNNTFYAFWKAHQYTIKFDGNTADGGSTDDQTMTYDTAANLTANGYTKTGYTFTGWNTQPDGTGTAYSNGQNVKNLTTADGDMITLYAQWRANNYTIKYDGNAADSGSMNDQPMVFDVAANLTDNAYARIGYTFTGWNTQPDGTGTAYSDGQNVKNLTAADGDTITLFAQWRANSYTIQFDGNTADGGDTASQSMTYDAAANLTVNGYTKTGYTFTGWNTQSDGSGTVYTDGQNVVNLTAVEGEKVTLYAQWRANNYTIRFDGNTADGGSTSDQAMTYDQAANLTANGYTKTGYSFKGWNTQSDGGGTAYTDGQNVVNLTAVEGEKVTLYAQWRANNYTIRFDGNTADGGSTSDQAMTYDQAANLTANGYTKTGYSFKGWNTQSDGGGTVYTDGQNVVNLTAVEGEKVTLYAQWRANNYTIRFDGNTADGGDMADQSMTYDQAANLTANGYTKTGYTFTGWNTQSDGGGTAYTEGQNVVNLTSVEGERVTLYAQWRANSYTIQFDGNTADGGDTADQSMTYDQAADLTANGYTKTGYTFTGWNTQSDGGGTAYTEGQNVVNLTSVEGERVTLYAQWRANSYTIQFDGNTADGGNTPAQTMTYDAAANLTVNGYTKTGYTFAGWNTQSDGGGTAYSDGQNVVNLTAVEGEKVTLYAQWRANNYTIRFDGNTAAGGNTPDQSMTYDTAVNLTANGYTKTGYTFTGWNTQLDGGGTAYTDGQLVSNLTSEKEGSVTLYAQWRANNYTIQFDGNTADGGDTVDQSMTYDQAANLTANGYTKTGYTFIGWNTQPDGGGMAYDDGQSVINLTPNDGETVTLYAQWHANSYTIQFDGNTADGGNTPAQTMTYDAAANLTVNGYTKTGYTFAGWNTQSDGGGTAYSDGQNVVNLTAGEGEKVTLYAQWRANNYTIRFDGNTAEGGDTADQSMTYDQAANLTANGYTKTGYTFTGWNTQSDGGGTAYTDGQNVINLTSVEGETVTLFAQWRTNSYTIHFDGNTADGGDTASQVMTYNQAADLTANGYTKTGYTFTGWNTQPDGGGTSYIDGQNVTNLTSVDGETFTLFAQWRANSYTIQFDGNTADGGSTPEQTMTYDQAASLTANGYTKTGYTFSGWNTQPDGGGTTYTDGQNVTNLTSKEGDKVTLFAQWRANSYTIQFDGNTADGGDTASQSMTYDTAVNLTANGYTKTGYTFTGWNTQSDGGGTAYTEGQNVVNLTSVEGERVTLYAQWRANSYTIHFDGNTADGGDTASQSMTYDTAVNLTANGYTKTGYTFTGWNTQPDGGGTSYTDGQNVTNLMSVEGGTVTLYAQWRANNYTIHFDGNTADGGSTPEQAMTYDQAASLTPNGYTKTGYTFMNWNTQRDGGGTAYTDGQNVSNLSSKEGDSVTLYAQWRANSYTIQYDGNNADGGDMANQSMTYDQAANLTANSYAKTGYTFAGWNTRPDGAGTAYGNEQSVVNLTPDDGSIITLYAQWHANNYKVAFDGNTADSGSMSDQPMAFDIEVNLTANAYTKTGYTFVGWNTEKGGEGTAYTDGQTVVNLTAVEGETVTLYAQWRANKYIIHFDGNTADGGSTTEQAMTYDTAATLTANGYTKTGYTFIGWNTQPDGGGMAYDDGQSVINLTPNDGETVTLYAQWHANSYTIQFDGNTADSGSMTDQSMTYDQAASLTANGYIKTGYAFVGWNTQPDGGGTAYTDGQTVSNLTSEEGGTVTLFAQWRANNYTIHFDGNTADGGSTPEQAMTYDQAASLTTNGYTKTGYTFMNWNTQRDGGGTAYTDGQNVSNLSSEEGDSVTLYAQWRANRYTVQFDGNTADGGSTPEQAMTYDQAASLTINGYTKTGYTFTGWNTQPDGGGTSYTDGQNVTNLTSVEGGTVTLYAQWRVNTYSIQYDGNTADGGSTPGQAMTYDQAASLTVNGYTKTGYTFTGWNTQPDGTGAAFNDEQTVINLSPRDEDIVILYAQWRANHYTIQFDGNTAESGSTPDQIMTYDQTAELTANGYTKTGFAFSGWNTQADGQGTGYTERESVKNLTTVDDDTVLLYAQWRLRIPGITVNQNVSAHGDTINVTGTDFEPNAEITFTVHSTPREVGRVHADSNGEALFTFQMPFDIEAGDHTLLADNGIHSAQTPVKVTASAHADSNAADNSGHTGGNSAGTGIQGTTYIPIIMILLLCGVLVVVLLKRKHSKR</sequence>
<evidence type="ECO:0000256" key="2">
    <source>
        <dbReference type="SAM" id="Phobius"/>
    </source>
</evidence>
<keyword evidence="2" id="KW-0812">Transmembrane</keyword>
<comment type="subcellular location">
    <subcellularLocation>
        <location evidence="1">Cell envelope</location>
    </subcellularLocation>
</comment>
<keyword evidence="2" id="KW-0472">Membrane</keyword>
<dbReference type="RefSeq" id="WP_152025452.1">
    <property type="nucleotide sequence ID" value="NZ_CP019962.1"/>
</dbReference>
<accession>A0AAC9QVP5</accession>
<feature type="transmembrane region" description="Helical" evidence="2">
    <location>
        <begin position="2715"/>
        <end position="2734"/>
    </location>
</feature>
<dbReference type="InterPro" id="IPR042229">
    <property type="entry name" value="Listeria/Bacterioides_rpt_sf"/>
</dbReference>
<dbReference type="NCBIfam" id="TIGR02543">
    <property type="entry name" value="List_Bact_rpt"/>
    <property type="match status" value="18"/>
</dbReference>
<organism evidence="3 4">
    <name type="scientific">Eubacterium limosum</name>
    <dbReference type="NCBI Taxonomy" id="1736"/>
    <lineage>
        <taxon>Bacteria</taxon>
        <taxon>Bacillati</taxon>
        <taxon>Bacillota</taxon>
        <taxon>Clostridia</taxon>
        <taxon>Eubacteriales</taxon>
        <taxon>Eubacteriaceae</taxon>
        <taxon>Eubacterium</taxon>
    </lineage>
</organism>
<evidence type="ECO:0000313" key="4">
    <source>
        <dbReference type="Proteomes" id="UP000192391"/>
    </source>
</evidence>